<feature type="domain" description="CheW-like" evidence="5">
    <location>
        <begin position="15"/>
        <end position="152"/>
    </location>
</feature>
<dbReference type="SUPFAM" id="SSF52172">
    <property type="entry name" value="CheY-like"/>
    <property type="match status" value="1"/>
</dbReference>
<dbReference type="InterPro" id="IPR011006">
    <property type="entry name" value="CheY-like_superfamily"/>
</dbReference>
<dbReference type="AlphaFoldDB" id="A0A4Z0R8E2"/>
<dbReference type="Gene3D" id="2.30.30.40">
    <property type="entry name" value="SH3 Domains"/>
    <property type="match status" value="1"/>
</dbReference>
<evidence type="ECO:0000259" key="4">
    <source>
        <dbReference type="PROSITE" id="PS50110"/>
    </source>
</evidence>
<dbReference type="SMART" id="SM00448">
    <property type="entry name" value="REC"/>
    <property type="match status" value="1"/>
</dbReference>
<dbReference type="EMBL" id="SPQQ01000002">
    <property type="protein sequence ID" value="TGE39090.1"/>
    <property type="molecule type" value="Genomic_DNA"/>
</dbReference>
<organism evidence="6 7">
    <name type="scientific">Desulfosporosinus fructosivorans</name>
    <dbReference type="NCBI Taxonomy" id="2018669"/>
    <lineage>
        <taxon>Bacteria</taxon>
        <taxon>Bacillati</taxon>
        <taxon>Bacillota</taxon>
        <taxon>Clostridia</taxon>
        <taxon>Eubacteriales</taxon>
        <taxon>Desulfitobacteriaceae</taxon>
        <taxon>Desulfosporosinus</taxon>
    </lineage>
</organism>
<dbReference type="GO" id="GO:0006935">
    <property type="term" value="P:chemotaxis"/>
    <property type="evidence" value="ECO:0007669"/>
    <property type="project" value="InterPro"/>
</dbReference>
<evidence type="ECO:0000313" key="6">
    <source>
        <dbReference type="EMBL" id="TGE39090.1"/>
    </source>
</evidence>
<keyword evidence="3" id="KW-0597">Phosphoprotein</keyword>
<dbReference type="PIRSF" id="PIRSF002867">
    <property type="entry name" value="CheV"/>
    <property type="match status" value="1"/>
</dbReference>
<evidence type="ECO:0000313" key="7">
    <source>
        <dbReference type="Proteomes" id="UP000298460"/>
    </source>
</evidence>
<dbReference type="OrthoDB" id="9806105at2"/>
<accession>A0A4Z0R8E2</accession>
<dbReference type="InterPro" id="IPR002545">
    <property type="entry name" value="CheW-lke_dom"/>
</dbReference>
<dbReference type="SUPFAM" id="SSF50341">
    <property type="entry name" value="CheW-like"/>
    <property type="match status" value="1"/>
</dbReference>
<proteinExistence type="predicted"/>
<dbReference type="GO" id="GO:0000160">
    <property type="term" value="P:phosphorelay signal transduction system"/>
    <property type="evidence" value="ECO:0007669"/>
    <property type="project" value="InterPro"/>
</dbReference>
<keyword evidence="7" id="KW-1185">Reference proteome</keyword>
<dbReference type="Gene3D" id="3.40.50.2300">
    <property type="match status" value="1"/>
</dbReference>
<evidence type="ECO:0000259" key="5">
    <source>
        <dbReference type="PROSITE" id="PS50851"/>
    </source>
</evidence>
<dbReference type="SMART" id="SM00260">
    <property type="entry name" value="CheW"/>
    <property type="match status" value="1"/>
</dbReference>
<gene>
    <name evidence="6" type="ORF">E4K67_06380</name>
</gene>
<evidence type="ECO:0000256" key="1">
    <source>
        <dbReference type="ARBA" id="ARBA00018672"/>
    </source>
</evidence>
<dbReference type="Gene3D" id="2.40.50.180">
    <property type="entry name" value="CheA-289, Domain 4"/>
    <property type="match status" value="1"/>
</dbReference>
<dbReference type="InterPro" id="IPR001789">
    <property type="entry name" value="Sig_transdc_resp-reg_receiver"/>
</dbReference>
<comment type="caution">
    <text evidence="6">The sequence shown here is derived from an EMBL/GenBank/DDBJ whole genome shotgun (WGS) entry which is preliminary data.</text>
</comment>
<dbReference type="PROSITE" id="PS50851">
    <property type="entry name" value="CHEW"/>
    <property type="match status" value="1"/>
</dbReference>
<feature type="domain" description="Response regulatory" evidence="4">
    <location>
        <begin position="174"/>
        <end position="301"/>
    </location>
</feature>
<dbReference type="PROSITE" id="PS50110">
    <property type="entry name" value="RESPONSE_REGULATORY"/>
    <property type="match status" value="1"/>
</dbReference>
<dbReference type="PANTHER" id="PTHR47233">
    <property type="entry name" value="CHEMOTAXIS PROTEIN CHEV"/>
    <property type="match status" value="1"/>
</dbReference>
<dbReference type="PANTHER" id="PTHR47233:SF3">
    <property type="entry name" value="CHEMOTAXIS PROTEIN CHEV"/>
    <property type="match status" value="1"/>
</dbReference>
<comment type="function">
    <text evidence="2">May play the central regulatory role in sporulation. It may be an element of the effector pathway responsible for the activation of sporulation genes in response to nutritional stress. Spo0A may act in concert with spo0H (a sigma factor) to control the expression of some genes that are critical to the sporulation process.</text>
</comment>
<dbReference type="Proteomes" id="UP000298460">
    <property type="component" value="Unassembled WGS sequence"/>
</dbReference>
<dbReference type="RefSeq" id="WP_135545583.1">
    <property type="nucleotide sequence ID" value="NZ_SPQQ01000002.1"/>
</dbReference>
<evidence type="ECO:0000256" key="3">
    <source>
        <dbReference type="PROSITE-ProRule" id="PRU00169"/>
    </source>
</evidence>
<sequence length="309" mass="34605">MKTDQGVLLESGTGELEILHFTVSGEHYAINVVKVKEIIHIDNIVKVPLTHPAVQGISLIRGEVISVIDMKQVLENMKSEDIKRSMALVCEFNMLKVAFSVDEVVGITRIKWSDIHKPNVLIANSLVIGNINLDDTLLMLLDFEKIVMDISPESGINLARLENLASNENRSKHKIILADDSPLIREVLKSTLTRAGFEHLMFFNDGKEALDYIMGIYNEKGRDFIQEINLLITDIEMPQMDGHMLTRMIKEHSDLKNLPVVIFSSLITGDLRHKGESVGADAQLSKPEVRELVTLIDSIMDTVAKSPKE</sequence>
<name>A0A4Z0R8E2_9FIRM</name>
<feature type="modified residue" description="4-aspartylphosphate" evidence="3">
    <location>
        <position position="234"/>
    </location>
</feature>
<dbReference type="Pfam" id="PF01584">
    <property type="entry name" value="CheW"/>
    <property type="match status" value="1"/>
</dbReference>
<reference evidence="6 7" key="1">
    <citation type="submission" date="2019-03" db="EMBL/GenBank/DDBJ databases">
        <title>Draft Genome Sequence of Desulfosporosinus fructosivorans Strain 63.6F, Isolated from Marine Sediment in the Baltic Sea.</title>
        <authorList>
            <person name="Hausmann B."/>
            <person name="Vandieken V."/>
            <person name="Pjevac P."/>
            <person name="Schreck K."/>
            <person name="Herbold C.W."/>
            <person name="Loy A."/>
        </authorList>
    </citation>
    <scope>NUCLEOTIDE SEQUENCE [LARGE SCALE GENOMIC DNA]</scope>
    <source>
        <strain evidence="6 7">63.6F</strain>
    </source>
</reference>
<dbReference type="InterPro" id="IPR036061">
    <property type="entry name" value="CheW-like_dom_sf"/>
</dbReference>
<dbReference type="Pfam" id="PF00072">
    <property type="entry name" value="Response_reg"/>
    <property type="match status" value="1"/>
</dbReference>
<dbReference type="InterPro" id="IPR024181">
    <property type="entry name" value="Chemotax_regulator_CheV"/>
</dbReference>
<protein>
    <recommendedName>
        <fullName evidence="1">Stage 0 sporulation protein A homolog</fullName>
    </recommendedName>
</protein>
<evidence type="ECO:0000256" key="2">
    <source>
        <dbReference type="ARBA" id="ARBA00024867"/>
    </source>
</evidence>